<dbReference type="GO" id="GO:0006357">
    <property type="term" value="P:regulation of transcription by RNA polymerase II"/>
    <property type="evidence" value="ECO:0007669"/>
    <property type="project" value="TreeGrafter"/>
</dbReference>
<dbReference type="PANTHER" id="PTHR13964:SF26">
    <property type="entry name" value="AT-RICH INTERACTIVE DOMAIN-CONTAINING PROTEIN 4A"/>
    <property type="match status" value="1"/>
</dbReference>
<feature type="region of interest" description="Disordered" evidence="1">
    <location>
        <begin position="1"/>
        <end position="311"/>
    </location>
</feature>
<organism evidence="2 3">
    <name type="scientific">Xenopus laevis</name>
    <name type="common">African clawed frog</name>
    <dbReference type="NCBI Taxonomy" id="8355"/>
    <lineage>
        <taxon>Eukaryota</taxon>
        <taxon>Metazoa</taxon>
        <taxon>Chordata</taxon>
        <taxon>Craniata</taxon>
        <taxon>Vertebrata</taxon>
        <taxon>Euteleostomi</taxon>
        <taxon>Amphibia</taxon>
        <taxon>Batrachia</taxon>
        <taxon>Anura</taxon>
        <taxon>Pipoidea</taxon>
        <taxon>Pipidae</taxon>
        <taxon>Xenopodinae</taxon>
        <taxon>Xenopus</taxon>
        <taxon>Xenopus</taxon>
    </lineage>
</organism>
<dbReference type="EMBL" id="CM004481">
    <property type="protein sequence ID" value="OCT64882.1"/>
    <property type="molecule type" value="Genomic_DNA"/>
</dbReference>
<accession>A0A974C1J5</accession>
<protein>
    <recommendedName>
        <fullName evidence="4">AT-rich interactive domain-containing protein 4A</fullName>
    </recommendedName>
</protein>
<sequence length="655" mass="72703">MTKNKDENDENKEDDKRSKRGRPPLKSSLQTNMTCGLPKSPTSEGKSSSKSMRNSLSDSSSLSNGLEGSARRRTRRSSGLYDSDRFSNDSSTSESESDETSEKASVKEEDEALPAEEPENIFSRVEISPVKEEPPVICVSKDPEHGPTKPAETLNQEVDESEQIVPIYGKQTEPLEEIKEAEHLPNSKGRRSKTKDPSLEDTECLSATQEDTMAEPHVEEETLDLPSLSPLQSKELPIPQREAELPADQLAQEKKGMKRKALEPSSPDKKLRADCDPELPIIVAQEKPAENNEAQERSNAVDEEEELPNVNEEMPSLTAELEHVQSTRTDELDVPLNEITNVPYREDQDTMMPTIGPENLLCHEVDLGDFDEKDKVEDLVMDKVELDAQTILPPTQPHNYSVASPLALSHDESHSIKSESDITIEVDSVAEESQECLCESESANGFEASTTSSNCSVTAQEAEMPEKGHKRMNEGLSGTLAKKQKRTPKRISASSKAEKNGIGQSSDSEDLSTLDSSKCTPIKHPGVPKTHKIIRSPARITSPHNKDGEKEKHREKHHPHTSPRAYKWTLQLSELDNMSGTEKIIFLQEKLQEMRKYYMSLKSEVATIDRRRKRLKKKDREVSNTGASMSSGSSETGMSPSSASPPQNAVALECR</sequence>
<evidence type="ECO:0000313" key="3">
    <source>
        <dbReference type="Proteomes" id="UP000694892"/>
    </source>
</evidence>
<feature type="region of interest" description="Disordered" evidence="1">
    <location>
        <begin position="610"/>
        <end position="655"/>
    </location>
</feature>
<evidence type="ECO:0000256" key="1">
    <source>
        <dbReference type="SAM" id="MobiDB-lite"/>
    </source>
</evidence>
<dbReference type="Proteomes" id="UP000694892">
    <property type="component" value="Chromosome 8S"/>
</dbReference>
<feature type="compositionally biased region" description="Basic and acidic residues" evidence="1">
    <location>
        <begin position="287"/>
        <end position="300"/>
    </location>
</feature>
<feature type="compositionally biased region" description="Low complexity" evidence="1">
    <location>
        <begin position="623"/>
        <end position="645"/>
    </location>
</feature>
<feature type="compositionally biased region" description="Polar residues" evidence="1">
    <location>
        <begin position="447"/>
        <end position="459"/>
    </location>
</feature>
<feature type="compositionally biased region" description="Basic and acidic residues" evidence="1">
    <location>
        <begin position="176"/>
        <end position="185"/>
    </location>
</feature>
<feature type="compositionally biased region" description="Acidic residues" evidence="1">
    <location>
        <begin position="108"/>
        <end position="119"/>
    </location>
</feature>
<dbReference type="GO" id="GO:0005634">
    <property type="term" value="C:nucleus"/>
    <property type="evidence" value="ECO:0007669"/>
    <property type="project" value="TreeGrafter"/>
</dbReference>
<proteinExistence type="predicted"/>
<evidence type="ECO:0008006" key="4">
    <source>
        <dbReference type="Google" id="ProtNLM"/>
    </source>
</evidence>
<feature type="compositionally biased region" description="Basic and acidic residues" evidence="1">
    <location>
        <begin position="251"/>
        <end position="275"/>
    </location>
</feature>
<evidence type="ECO:0000313" key="2">
    <source>
        <dbReference type="EMBL" id="OCT64882.1"/>
    </source>
</evidence>
<gene>
    <name evidence="2" type="ORF">XELAEV_18041119mg</name>
</gene>
<dbReference type="GO" id="GO:0000976">
    <property type="term" value="F:transcription cis-regulatory region binding"/>
    <property type="evidence" value="ECO:0007669"/>
    <property type="project" value="TreeGrafter"/>
</dbReference>
<feature type="region of interest" description="Disordered" evidence="1">
    <location>
        <begin position="437"/>
        <end position="565"/>
    </location>
</feature>
<dbReference type="PANTHER" id="PTHR13964">
    <property type="entry name" value="RBP-RELATED"/>
    <property type="match status" value="1"/>
</dbReference>
<dbReference type="OMA" id="NDCEEST"/>
<dbReference type="InterPro" id="IPR051232">
    <property type="entry name" value="ARID/SWI1_ChromRemod"/>
</dbReference>
<name>A0A974C1J5_XENLA</name>
<dbReference type="AlphaFoldDB" id="A0A974C1J5"/>
<feature type="compositionally biased region" description="Basic and acidic residues" evidence="1">
    <location>
        <begin position="464"/>
        <end position="473"/>
    </location>
</feature>
<feature type="compositionally biased region" description="Low complexity" evidence="1">
    <location>
        <begin position="39"/>
        <end position="68"/>
    </location>
</feature>
<reference evidence="3" key="1">
    <citation type="journal article" date="2016" name="Nature">
        <title>Genome evolution in the allotetraploid frog Xenopus laevis.</title>
        <authorList>
            <person name="Session A.M."/>
            <person name="Uno Y."/>
            <person name="Kwon T."/>
            <person name="Chapman J.A."/>
            <person name="Toyoda A."/>
            <person name="Takahashi S."/>
            <person name="Fukui A."/>
            <person name="Hikosaka A."/>
            <person name="Suzuki A."/>
            <person name="Kondo M."/>
            <person name="van Heeringen S.J."/>
            <person name="Quigley I."/>
            <person name="Heinz S."/>
            <person name="Ogino H."/>
            <person name="Ochi H."/>
            <person name="Hellsten U."/>
            <person name="Lyons J.B."/>
            <person name="Simakov O."/>
            <person name="Putnam N."/>
            <person name="Stites J."/>
            <person name="Kuroki Y."/>
            <person name="Tanaka T."/>
            <person name="Michiue T."/>
            <person name="Watanabe M."/>
            <person name="Bogdanovic O."/>
            <person name="Lister R."/>
            <person name="Georgiou G."/>
            <person name="Paranjpe S.S."/>
            <person name="van Kruijsbergen I."/>
            <person name="Shu S."/>
            <person name="Carlson J."/>
            <person name="Kinoshita T."/>
            <person name="Ohta Y."/>
            <person name="Mawaribuchi S."/>
            <person name="Jenkins J."/>
            <person name="Grimwood J."/>
            <person name="Schmutz J."/>
            <person name="Mitros T."/>
            <person name="Mozaffari S.V."/>
            <person name="Suzuki Y."/>
            <person name="Haramoto Y."/>
            <person name="Yamamoto T.S."/>
            <person name="Takagi C."/>
            <person name="Heald R."/>
            <person name="Miller K."/>
            <person name="Haudenschild C."/>
            <person name="Kitzman J."/>
            <person name="Nakayama T."/>
            <person name="Izutsu Y."/>
            <person name="Robert J."/>
            <person name="Fortriede J."/>
            <person name="Burns K."/>
            <person name="Lotay V."/>
            <person name="Karimi K."/>
            <person name="Yasuoka Y."/>
            <person name="Dichmann D.S."/>
            <person name="Flajnik M.F."/>
            <person name="Houston D.W."/>
            <person name="Shendure J."/>
            <person name="DuPasquier L."/>
            <person name="Vize P.D."/>
            <person name="Zorn A.M."/>
            <person name="Ito M."/>
            <person name="Marcotte E.M."/>
            <person name="Wallingford J.B."/>
            <person name="Ito Y."/>
            <person name="Asashima M."/>
            <person name="Ueno N."/>
            <person name="Matsuda Y."/>
            <person name="Veenstra G.J."/>
            <person name="Fujiyama A."/>
            <person name="Harland R.M."/>
            <person name="Taira M."/>
            <person name="Rokhsar D.S."/>
        </authorList>
    </citation>
    <scope>NUCLEOTIDE SEQUENCE [LARGE SCALE GENOMIC DNA]</scope>
    <source>
        <strain evidence="3">J</strain>
    </source>
</reference>